<sequence>MIQKLDQTQVQNQILIQFYVYQDLQNFVNLLYSLKEVNDFFKEQKNHAMVKLCRNKVILQMNLSNCIHYDLTQQNGSSGILLDEKKNAASLLKQLEPELEEFQLYIQWYQTNCLNKNVNLKQQHLEDIQIVANFNQNVLSQIIPAINSIDEQVKNLQGQKQFITPSINQIREKAIKFKDHTKESLGKNFPPKETQIEQVVQENIFIAYEKSIIKNFQKFEQYQKKQYENIKQYINSLKESQKADEKFAYQLFYRKKVLEFHPQYYKFYLFGFFLSFMVDNNKIEKKEDQFFQFYLNKTNSEKNQFNYNHFVQYLYTIQEKIVNANFQSYCDYYKKSQQ</sequence>
<protein>
    <submittedName>
        <fullName evidence="1">Uncharacterized protein</fullName>
    </submittedName>
</protein>
<evidence type="ECO:0000313" key="1">
    <source>
        <dbReference type="EMBL" id="CAD8101198.1"/>
    </source>
</evidence>
<dbReference type="OMA" id="IPAINSM"/>
<evidence type="ECO:0000313" key="2">
    <source>
        <dbReference type="Proteomes" id="UP000688137"/>
    </source>
</evidence>
<dbReference type="AlphaFoldDB" id="A0A8S1PFG6"/>
<gene>
    <name evidence="1" type="ORF">PPRIM_AZ9-3.1.T1140161</name>
</gene>
<accession>A0A8S1PFG6</accession>
<organism evidence="1 2">
    <name type="scientific">Paramecium primaurelia</name>
    <dbReference type="NCBI Taxonomy" id="5886"/>
    <lineage>
        <taxon>Eukaryota</taxon>
        <taxon>Sar</taxon>
        <taxon>Alveolata</taxon>
        <taxon>Ciliophora</taxon>
        <taxon>Intramacronucleata</taxon>
        <taxon>Oligohymenophorea</taxon>
        <taxon>Peniculida</taxon>
        <taxon>Parameciidae</taxon>
        <taxon>Paramecium</taxon>
    </lineage>
</organism>
<dbReference type="Proteomes" id="UP000688137">
    <property type="component" value="Unassembled WGS sequence"/>
</dbReference>
<comment type="caution">
    <text evidence="1">The sequence shown here is derived from an EMBL/GenBank/DDBJ whole genome shotgun (WGS) entry which is preliminary data.</text>
</comment>
<dbReference type="EMBL" id="CAJJDM010000117">
    <property type="protein sequence ID" value="CAD8101198.1"/>
    <property type="molecule type" value="Genomic_DNA"/>
</dbReference>
<proteinExistence type="predicted"/>
<name>A0A8S1PFG6_PARPR</name>
<reference evidence="1" key="1">
    <citation type="submission" date="2021-01" db="EMBL/GenBank/DDBJ databases">
        <authorList>
            <consortium name="Genoscope - CEA"/>
            <person name="William W."/>
        </authorList>
    </citation>
    <scope>NUCLEOTIDE SEQUENCE</scope>
</reference>
<keyword evidence="2" id="KW-1185">Reference proteome</keyword>